<keyword evidence="4" id="KW-1185">Reference proteome</keyword>
<dbReference type="EMBL" id="PDWW01000005">
    <property type="protein sequence ID" value="KAF1726151.1"/>
    <property type="molecule type" value="Genomic_DNA"/>
</dbReference>
<keyword evidence="2" id="KW-0812">Transmembrane</keyword>
<organism evidence="3 4">
    <name type="scientific">Pseudoxanthomonas japonensis</name>
    <dbReference type="NCBI Taxonomy" id="69284"/>
    <lineage>
        <taxon>Bacteria</taxon>
        <taxon>Pseudomonadati</taxon>
        <taxon>Pseudomonadota</taxon>
        <taxon>Gammaproteobacteria</taxon>
        <taxon>Lysobacterales</taxon>
        <taxon>Lysobacteraceae</taxon>
        <taxon>Pseudoxanthomonas</taxon>
    </lineage>
</organism>
<feature type="transmembrane region" description="Helical" evidence="2">
    <location>
        <begin position="111"/>
        <end position="133"/>
    </location>
</feature>
<name>A0ABQ6ZJ63_9GAMM</name>
<keyword evidence="1" id="KW-0175">Coiled coil</keyword>
<sequence length="190" mass="21278">MDTNRITDLVASASALMERFERRTQQIEGSLQSARQQLQELSQHLPETLRRAADTEMQQLRGSVVSAVDAGIGQSVSTYQARLETSGKDVQHASQALMAQIHAARTLYRHLMWKVVGVCLASLALIVLGGGWLSRHYYDEIRRYQLSAQLLKAYDAADVTLCDGRLCANIDPKGDAFGEDDRYRPVRDRQ</sequence>
<keyword evidence="2" id="KW-1133">Transmembrane helix</keyword>
<evidence type="ECO:0000256" key="1">
    <source>
        <dbReference type="SAM" id="Coils"/>
    </source>
</evidence>
<comment type="caution">
    <text evidence="3">The sequence shown here is derived from an EMBL/GenBank/DDBJ whole genome shotgun (WGS) entry which is preliminary data.</text>
</comment>
<feature type="coiled-coil region" evidence="1">
    <location>
        <begin position="17"/>
        <end position="51"/>
    </location>
</feature>
<protein>
    <submittedName>
        <fullName evidence="3">Relaxation protein</fullName>
    </submittedName>
</protein>
<keyword evidence="2" id="KW-0472">Membrane</keyword>
<accession>A0ABQ6ZJ63</accession>
<evidence type="ECO:0000313" key="4">
    <source>
        <dbReference type="Proteomes" id="UP000781710"/>
    </source>
</evidence>
<dbReference type="RefSeq" id="WP_162336936.1">
    <property type="nucleotide sequence ID" value="NZ_JBHSRQ010000008.1"/>
</dbReference>
<reference evidence="3 4" key="1">
    <citation type="submission" date="2017-10" db="EMBL/GenBank/DDBJ databases">
        <title>Whole genome sequencing of members of genus Pseudoxanthomonas.</title>
        <authorList>
            <person name="Kumar S."/>
            <person name="Bansal K."/>
            <person name="Kaur A."/>
            <person name="Patil P."/>
            <person name="Sharma S."/>
            <person name="Patil P.B."/>
        </authorList>
    </citation>
    <scope>NUCLEOTIDE SEQUENCE [LARGE SCALE GENOMIC DNA]</scope>
    <source>
        <strain evidence="3 4">DSM 17109</strain>
    </source>
</reference>
<evidence type="ECO:0000313" key="3">
    <source>
        <dbReference type="EMBL" id="KAF1726151.1"/>
    </source>
</evidence>
<gene>
    <name evidence="3" type="ORF">CSC78_05660</name>
</gene>
<evidence type="ECO:0000256" key="2">
    <source>
        <dbReference type="SAM" id="Phobius"/>
    </source>
</evidence>
<proteinExistence type="predicted"/>
<dbReference type="Proteomes" id="UP000781710">
    <property type="component" value="Unassembled WGS sequence"/>
</dbReference>